<dbReference type="PANTHER" id="PTHR14969">
    <property type="entry name" value="SPHINGOSINE-1-PHOSPHATE PHOSPHOHYDROLASE"/>
    <property type="match status" value="1"/>
</dbReference>
<dbReference type="Gene3D" id="1.20.144.10">
    <property type="entry name" value="Phosphatidic acid phosphatase type 2/haloperoxidase"/>
    <property type="match status" value="1"/>
</dbReference>
<dbReference type="PATRIC" id="fig|1423779.3.peg.1399"/>
<evidence type="ECO:0000313" key="3">
    <source>
        <dbReference type="EMBL" id="KRM14146.1"/>
    </source>
</evidence>
<protein>
    <submittedName>
        <fullName evidence="3">PAP2 family protein</fullName>
    </submittedName>
</protein>
<gene>
    <name evidence="3" type="ORF">FC49_GL001360</name>
</gene>
<reference evidence="3 4" key="1">
    <citation type="journal article" date="2015" name="Genome Announc.">
        <title>Expanding the biotechnology potential of lactobacilli through comparative genomics of 213 strains and associated genera.</title>
        <authorList>
            <person name="Sun Z."/>
            <person name="Harris H.M."/>
            <person name="McCann A."/>
            <person name="Guo C."/>
            <person name="Argimon S."/>
            <person name="Zhang W."/>
            <person name="Yang X."/>
            <person name="Jeffery I.B."/>
            <person name="Cooney J.C."/>
            <person name="Kagawa T.F."/>
            <person name="Liu W."/>
            <person name="Song Y."/>
            <person name="Salvetti E."/>
            <person name="Wrobel A."/>
            <person name="Rasinkangas P."/>
            <person name="Parkhill J."/>
            <person name="Rea M.C."/>
            <person name="O'Sullivan O."/>
            <person name="Ritari J."/>
            <person name="Douillard F.P."/>
            <person name="Paul Ross R."/>
            <person name="Yang R."/>
            <person name="Briner A.E."/>
            <person name="Felis G.E."/>
            <person name="de Vos W.M."/>
            <person name="Barrangou R."/>
            <person name="Klaenhammer T.R."/>
            <person name="Caufield P.W."/>
            <person name="Cui Y."/>
            <person name="Zhang H."/>
            <person name="O'Toole P.W."/>
        </authorList>
    </citation>
    <scope>NUCLEOTIDE SEQUENCE [LARGE SCALE GENOMIC DNA]</scope>
    <source>
        <strain evidence="3 4">DSM 4864</strain>
    </source>
</reference>
<organism evidence="3 4">
    <name type="scientific">Limosilactobacillus oris DSM 4864</name>
    <dbReference type="NCBI Taxonomy" id="1423779"/>
    <lineage>
        <taxon>Bacteria</taxon>
        <taxon>Bacillati</taxon>
        <taxon>Bacillota</taxon>
        <taxon>Bacilli</taxon>
        <taxon>Lactobacillales</taxon>
        <taxon>Lactobacillaceae</taxon>
        <taxon>Limosilactobacillus</taxon>
    </lineage>
</organism>
<evidence type="ECO:0000313" key="4">
    <source>
        <dbReference type="Proteomes" id="UP000050973"/>
    </source>
</evidence>
<dbReference type="SUPFAM" id="SSF48317">
    <property type="entry name" value="Acid phosphatase/Vanadium-dependent haloperoxidase"/>
    <property type="match status" value="1"/>
</dbReference>
<accession>A0A0R1W945</accession>
<evidence type="ECO:0000259" key="2">
    <source>
        <dbReference type="SMART" id="SM00014"/>
    </source>
</evidence>
<dbReference type="Proteomes" id="UP000050973">
    <property type="component" value="Unassembled WGS sequence"/>
</dbReference>
<feature type="transmembrane region" description="Helical" evidence="1">
    <location>
        <begin position="62"/>
        <end position="84"/>
    </location>
</feature>
<keyword evidence="1" id="KW-0812">Transmembrane</keyword>
<dbReference type="PANTHER" id="PTHR14969:SF13">
    <property type="entry name" value="AT30094P"/>
    <property type="match status" value="1"/>
</dbReference>
<dbReference type="InterPro" id="IPR000326">
    <property type="entry name" value="PAP2/HPO"/>
</dbReference>
<dbReference type="SMART" id="SM00014">
    <property type="entry name" value="acidPPc"/>
    <property type="match status" value="1"/>
</dbReference>
<name>A0A0R1W945_9LACO</name>
<dbReference type="EMBL" id="AZGE01000038">
    <property type="protein sequence ID" value="KRM14146.1"/>
    <property type="molecule type" value="Genomic_DNA"/>
</dbReference>
<dbReference type="AlphaFoldDB" id="A0A0R1W945"/>
<feature type="transmembrane region" description="Helical" evidence="1">
    <location>
        <begin position="160"/>
        <end position="176"/>
    </location>
</feature>
<proteinExistence type="predicted"/>
<feature type="transmembrane region" description="Helical" evidence="1">
    <location>
        <begin position="32"/>
        <end position="50"/>
    </location>
</feature>
<dbReference type="Pfam" id="PF01569">
    <property type="entry name" value="PAP2"/>
    <property type="match status" value="1"/>
</dbReference>
<comment type="caution">
    <text evidence="3">The sequence shown here is derived from an EMBL/GenBank/DDBJ whole genome shotgun (WGS) entry which is preliminary data.</text>
</comment>
<keyword evidence="1" id="KW-0472">Membrane</keyword>
<keyword evidence="1" id="KW-1133">Transmembrane helix</keyword>
<sequence>MMMDSKFNYYQFYTALSNWLNRYPRLITILRWTNRVVVVTMYVAYLLILADVCWRFRSVPLVGLRTVAPLVLIPGFGFFLVSFFRHRLNAPRPYDEWAIDPLISREKHGDSLPSRHAFSATVISLVAWRVAWPLGVVLLVLTVILGLVRIIGGVHYPRDIIAGVLCGVICGACLWLC</sequence>
<evidence type="ECO:0000256" key="1">
    <source>
        <dbReference type="SAM" id="Phobius"/>
    </source>
</evidence>
<dbReference type="InterPro" id="IPR036938">
    <property type="entry name" value="PAP2/HPO_sf"/>
</dbReference>
<feature type="domain" description="Phosphatidic acid phosphatase type 2/haloperoxidase" evidence="2">
    <location>
        <begin position="67"/>
        <end position="175"/>
    </location>
</feature>
<feature type="transmembrane region" description="Helical" evidence="1">
    <location>
        <begin position="130"/>
        <end position="154"/>
    </location>
</feature>